<evidence type="ECO:0000313" key="1">
    <source>
        <dbReference type="EMBL" id="OPJ64038.1"/>
    </source>
</evidence>
<protein>
    <submittedName>
        <fullName evidence="1">Endo-1,4-beta-xylanase Z</fullName>
        <ecNumber evidence="1">3.2.1.8</ecNumber>
    </submittedName>
</protein>
<sequence length="102" mass="11604">MLDTFAYIGAFSPAPGLLPDSRRAYVGQFSEEEFKIENGKNPPKFILICTGNSDDVVDNTPNLYHKTLVKNGVDHMWYTIDGGHDFVVWKSGLYNFVKRIFK</sequence>
<dbReference type="OrthoDB" id="9777383at2"/>
<dbReference type="GO" id="GO:0045493">
    <property type="term" value="P:xylan catabolic process"/>
    <property type="evidence" value="ECO:0007669"/>
    <property type="project" value="UniProtKB-KW"/>
</dbReference>
<dbReference type="InterPro" id="IPR029058">
    <property type="entry name" value="AB_hydrolase_fold"/>
</dbReference>
<dbReference type="Proteomes" id="UP000190080">
    <property type="component" value="Unassembled WGS sequence"/>
</dbReference>
<comment type="caution">
    <text evidence="1">The sequence shown here is derived from an EMBL/GenBank/DDBJ whole genome shotgun (WGS) entry which is preliminary data.</text>
</comment>
<name>A0A1V4IVF0_9CLOT</name>
<keyword evidence="2" id="KW-1185">Reference proteome</keyword>
<keyword evidence="1" id="KW-0624">Polysaccharide degradation</keyword>
<keyword evidence="1" id="KW-0326">Glycosidase</keyword>
<gene>
    <name evidence="1" type="primary">xynZ</name>
    <name evidence="1" type="ORF">CLORY_09100</name>
</gene>
<dbReference type="EMBL" id="MZGV01000006">
    <property type="protein sequence ID" value="OPJ64038.1"/>
    <property type="molecule type" value="Genomic_DNA"/>
</dbReference>
<organism evidence="1 2">
    <name type="scientific">Clostridium oryzae</name>
    <dbReference type="NCBI Taxonomy" id="1450648"/>
    <lineage>
        <taxon>Bacteria</taxon>
        <taxon>Bacillati</taxon>
        <taxon>Bacillota</taxon>
        <taxon>Clostridia</taxon>
        <taxon>Eubacteriales</taxon>
        <taxon>Clostridiaceae</taxon>
        <taxon>Clostridium</taxon>
    </lineage>
</organism>
<proteinExistence type="predicted"/>
<dbReference type="RefSeq" id="WP_079422339.1">
    <property type="nucleotide sequence ID" value="NZ_MZGV01000006.1"/>
</dbReference>
<dbReference type="EC" id="3.2.1.8" evidence="1"/>
<keyword evidence="1" id="KW-0858">Xylan degradation</keyword>
<dbReference type="AlphaFoldDB" id="A0A1V4IVF0"/>
<dbReference type="GO" id="GO:0031176">
    <property type="term" value="F:endo-1,4-beta-xylanase activity"/>
    <property type="evidence" value="ECO:0007669"/>
    <property type="project" value="UniProtKB-EC"/>
</dbReference>
<dbReference type="Gene3D" id="3.40.50.1820">
    <property type="entry name" value="alpha/beta hydrolase"/>
    <property type="match status" value="1"/>
</dbReference>
<dbReference type="STRING" id="1450648.CLORY_09100"/>
<evidence type="ECO:0000313" key="2">
    <source>
        <dbReference type="Proteomes" id="UP000190080"/>
    </source>
</evidence>
<dbReference type="SUPFAM" id="SSF53474">
    <property type="entry name" value="alpha/beta-Hydrolases"/>
    <property type="match status" value="1"/>
</dbReference>
<accession>A0A1V4IVF0</accession>
<keyword evidence="1" id="KW-0378">Hydrolase</keyword>
<reference evidence="1 2" key="1">
    <citation type="submission" date="2017-03" db="EMBL/GenBank/DDBJ databases">
        <title>Genome sequence of Clostridium oryzae DSM 28571.</title>
        <authorList>
            <person name="Poehlein A."/>
            <person name="Daniel R."/>
        </authorList>
    </citation>
    <scope>NUCLEOTIDE SEQUENCE [LARGE SCALE GENOMIC DNA]</scope>
    <source>
        <strain evidence="1 2">DSM 28571</strain>
    </source>
</reference>
<keyword evidence="1" id="KW-0119">Carbohydrate metabolism</keyword>